<evidence type="ECO:0000313" key="1">
    <source>
        <dbReference type="EMBL" id="KAI5075955.1"/>
    </source>
</evidence>
<sequence length="185" mass="19113">MWICKGRLVLRDGDGGPEGVAVLFVVVNGDLGARGGGLVEGGELLGEHLVAWAAGVVVGGVDFHTGVGGGEVHHDVTPTLVVVDAQRHQKILAVRILKAQRAGGAATAHAQRLLAIHLAPRATVGIVPHGLLHDAEPGRGVALNHPHMNGVRHACLSLLFATQLAEASCRLAAACCSCFQKLLLI</sequence>
<gene>
    <name evidence="1" type="ORF">GOP47_0010031</name>
</gene>
<dbReference type="EMBL" id="JABFUD020000009">
    <property type="protein sequence ID" value="KAI5075955.1"/>
    <property type="molecule type" value="Genomic_DNA"/>
</dbReference>
<evidence type="ECO:0000313" key="2">
    <source>
        <dbReference type="Proteomes" id="UP000886520"/>
    </source>
</evidence>
<dbReference type="Proteomes" id="UP000886520">
    <property type="component" value="Chromosome 9"/>
</dbReference>
<organism evidence="1 2">
    <name type="scientific">Adiantum capillus-veneris</name>
    <name type="common">Maidenhair fern</name>
    <dbReference type="NCBI Taxonomy" id="13818"/>
    <lineage>
        <taxon>Eukaryota</taxon>
        <taxon>Viridiplantae</taxon>
        <taxon>Streptophyta</taxon>
        <taxon>Embryophyta</taxon>
        <taxon>Tracheophyta</taxon>
        <taxon>Polypodiopsida</taxon>
        <taxon>Polypodiidae</taxon>
        <taxon>Polypodiales</taxon>
        <taxon>Pteridineae</taxon>
        <taxon>Pteridaceae</taxon>
        <taxon>Vittarioideae</taxon>
        <taxon>Adiantum</taxon>
    </lineage>
</organism>
<name>A0A9D4ZK93_ADICA</name>
<proteinExistence type="predicted"/>
<comment type="caution">
    <text evidence="1">The sequence shown here is derived from an EMBL/GenBank/DDBJ whole genome shotgun (WGS) entry which is preliminary data.</text>
</comment>
<accession>A0A9D4ZK93</accession>
<keyword evidence="2" id="KW-1185">Reference proteome</keyword>
<dbReference type="AlphaFoldDB" id="A0A9D4ZK93"/>
<protein>
    <submittedName>
        <fullName evidence="1">Uncharacterized protein</fullName>
    </submittedName>
</protein>
<reference evidence="1" key="1">
    <citation type="submission" date="2021-01" db="EMBL/GenBank/DDBJ databases">
        <title>Adiantum capillus-veneris genome.</title>
        <authorList>
            <person name="Fang Y."/>
            <person name="Liao Q."/>
        </authorList>
    </citation>
    <scope>NUCLEOTIDE SEQUENCE</scope>
    <source>
        <strain evidence="1">H3</strain>
        <tissue evidence="1">Leaf</tissue>
    </source>
</reference>